<dbReference type="Proteomes" id="UP000265716">
    <property type="component" value="Unassembled WGS sequence"/>
</dbReference>
<feature type="compositionally biased region" description="Basic residues" evidence="1">
    <location>
        <begin position="23"/>
        <end position="32"/>
    </location>
</feature>
<proteinExistence type="predicted"/>
<feature type="non-terminal residue" evidence="2">
    <location>
        <position position="145"/>
    </location>
</feature>
<feature type="compositionally biased region" description="Basic and acidic residues" evidence="1">
    <location>
        <begin position="33"/>
        <end position="57"/>
    </location>
</feature>
<evidence type="ECO:0000256" key="1">
    <source>
        <dbReference type="SAM" id="MobiDB-lite"/>
    </source>
</evidence>
<feature type="compositionally biased region" description="Basic and acidic residues" evidence="1">
    <location>
        <begin position="71"/>
        <end position="80"/>
    </location>
</feature>
<evidence type="ECO:0000313" key="3">
    <source>
        <dbReference type="Proteomes" id="UP000265716"/>
    </source>
</evidence>
<dbReference type="AlphaFoldDB" id="A0A397DPL8"/>
<protein>
    <submittedName>
        <fullName evidence="2">Uncharacterized protein</fullName>
    </submittedName>
</protein>
<reference evidence="2 3" key="1">
    <citation type="submission" date="2018-08" db="EMBL/GenBank/DDBJ databases">
        <title>Aphanomyces genome sequencing and annotation.</title>
        <authorList>
            <person name="Minardi D."/>
            <person name="Oidtmann B."/>
            <person name="Van Der Giezen M."/>
            <person name="Studholme D.J."/>
        </authorList>
    </citation>
    <scope>NUCLEOTIDE SEQUENCE [LARGE SCALE GENOMIC DNA]</scope>
    <source>
        <strain evidence="2 3">SA</strain>
    </source>
</reference>
<evidence type="ECO:0000313" key="2">
    <source>
        <dbReference type="EMBL" id="RHY65865.1"/>
    </source>
</evidence>
<dbReference type="VEuPathDB" id="FungiDB:H257_08155"/>
<feature type="region of interest" description="Disordered" evidence="1">
    <location>
        <begin position="1"/>
        <end position="94"/>
    </location>
</feature>
<gene>
    <name evidence="2" type="ORF">DYB38_008492</name>
</gene>
<accession>A0A397DPL8</accession>
<sequence length="145" mass="16449">MGRTKKGNKGGGYDQPPTEVTISKKKRGKKMQASKEQHFEEKKKKKEKLDKLRLQDHPKRRRHKPVGTVHDPIDIHHPSPDIDNNSDADSTESTYISIKESPVVKVAAASSASLTIAEDDLDTPWMKPGQRYRHSNVFLCLHDEI</sequence>
<name>A0A397DPL8_APHAT</name>
<dbReference type="EMBL" id="QUTC01004231">
    <property type="protein sequence ID" value="RHY65865.1"/>
    <property type="molecule type" value="Genomic_DNA"/>
</dbReference>
<organism evidence="2 3">
    <name type="scientific">Aphanomyces astaci</name>
    <name type="common">Crayfish plague agent</name>
    <dbReference type="NCBI Taxonomy" id="112090"/>
    <lineage>
        <taxon>Eukaryota</taxon>
        <taxon>Sar</taxon>
        <taxon>Stramenopiles</taxon>
        <taxon>Oomycota</taxon>
        <taxon>Saprolegniomycetes</taxon>
        <taxon>Saprolegniales</taxon>
        <taxon>Verrucalvaceae</taxon>
        <taxon>Aphanomyces</taxon>
    </lineage>
</organism>
<comment type="caution">
    <text evidence="2">The sequence shown here is derived from an EMBL/GenBank/DDBJ whole genome shotgun (WGS) entry which is preliminary data.</text>
</comment>